<sequence>MQVTNKNARENEMQAATATWSRWRKQRRQQQRDTNGAIARAVTAMNDGDNNERWWQQHVVTTRWKYELRITARKERRRRFERDHGGGASTAMQGFCRNGRDICLDSPSNRVNSSLTKKVSDVTDLIAFCKVICVSLPYQPRQYLCYQKGVR</sequence>
<gene>
    <name evidence="2" type="ORF">LR48_Vigan01g058800</name>
</gene>
<feature type="region of interest" description="Disordered" evidence="1">
    <location>
        <begin position="1"/>
        <end position="35"/>
    </location>
</feature>
<dbReference type="AlphaFoldDB" id="A0A0L9TKC1"/>
<organism evidence="2 3">
    <name type="scientific">Phaseolus angularis</name>
    <name type="common">Azuki bean</name>
    <name type="synonym">Vigna angularis</name>
    <dbReference type="NCBI Taxonomy" id="3914"/>
    <lineage>
        <taxon>Eukaryota</taxon>
        <taxon>Viridiplantae</taxon>
        <taxon>Streptophyta</taxon>
        <taxon>Embryophyta</taxon>
        <taxon>Tracheophyta</taxon>
        <taxon>Spermatophyta</taxon>
        <taxon>Magnoliopsida</taxon>
        <taxon>eudicotyledons</taxon>
        <taxon>Gunneridae</taxon>
        <taxon>Pentapetalae</taxon>
        <taxon>rosids</taxon>
        <taxon>fabids</taxon>
        <taxon>Fabales</taxon>
        <taxon>Fabaceae</taxon>
        <taxon>Papilionoideae</taxon>
        <taxon>50 kb inversion clade</taxon>
        <taxon>NPAAA clade</taxon>
        <taxon>indigoferoid/millettioid clade</taxon>
        <taxon>Phaseoleae</taxon>
        <taxon>Vigna</taxon>
    </lineage>
</organism>
<reference evidence="3" key="1">
    <citation type="journal article" date="2015" name="Proc. Natl. Acad. Sci. U.S.A.">
        <title>Genome sequencing of adzuki bean (Vigna angularis) provides insight into high starch and low fat accumulation and domestication.</title>
        <authorList>
            <person name="Yang K."/>
            <person name="Tian Z."/>
            <person name="Chen C."/>
            <person name="Luo L."/>
            <person name="Zhao B."/>
            <person name="Wang Z."/>
            <person name="Yu L."/>
            <person name="Li Y."/>
            <person name="Sun Y."/>
            <person name="Li W."/>
            <person name="Chen Y."/>
            <person name="Li Y."/>
            <person name="Zhang Y."/>
            <person name="Ai D."/>
            <person name="Zhao J."/>
            <person name="Shang C."/>
            <person name="Ma Y."/>
            <person name="Wu B."/>
            <person name="Wang M."/>
            <person name="Gao L."/>
            <person name="Sun D."/>
            <person name="Zhang P."/>
            <person name="Guo F."/>
            <person name="Wang W."/>
            <person name="Li Y."/>
            <person name="Wang J."/>
            <person name="Varshney R.K."/>
            <person name="Wang J."/>
            <person name="Ling H.Q."/>
            <person name="Wan P."/>
        </authorList>
    </citation>
    <scope>NUCLEOTIDE SEQUENCE</scope>
    <source>
        <strain evidence="3">cv. Jingnong 6</strain>
    </source>
</reference>
<evidence type="ECO:0000256" key="1">
    <source>
        <dbReference type="SAM" id="MobiDB-lite"/>
    </source>
</evidence>
<accession>A0A0L9TKC1</accession>
<protein>
    <submittedName>
        <fullName evidence="2">Uncharacterized protein</fullName>
    </submittedName>
</protein>
<dbReference type="Proteomes" id="UP000053144">
    <property type="component" value="Chromosome 1"/>
</dbReference>
<dbReference type="EMBL" id="CM003371">
    <property type="protein sequence ID" value="KOM31033.1"/>
    <property type="molecule type" value="Genomic_DNA"/>
</dbReference>
<evidence type="ECO:0000313" key="3">
    <source>
        <dbReference type="Proteomes" id="UP000053144"/>
    </source>
</evidence>
<proteinExistence type="predicted"/>
<name>A0A0L9TKC1_PHAAN</name>
<evidence type="ECO:0000313" key="2">
    <source>
        <dbReference type="EMBL" id="KOM31033.1"/>
    </source>
</evidence>
<dbReference type="Gramene" id="KOM31033">
    <property type="protein sequence ID" value="KOM31033"/>
    <property type="gene ID" value="LR48_Vigan01g058800"/>
</dbReference>